<dbReference type="EMBL" id="JBHSNP010000011">
    <property type="protein sequence ID" value="MFC5603378.1"/>
    <property type="molecule type" value="Genomic_DNA"/>
</dbReference>
<name>A0ABW0TYC2_9BACL</name>
<keyword evidence="2" id="KW-1185">Reference proteome</keyword>
<accession>A0ABW0TYC2</accession>
<evidence type="ECO:0000313" key="2">
    <source>
        <dbReference type="Proteomes" id="UP001596071"/>
    </source>
</evidence>
<sequence length="66" mass="8068">MKCIFDEFPHTVFIFRKVKDYYFLFSMSGLDKHAVPTKKDYVRMEYLLNKELCLLDAYRQRSVFKC</sequence>
<organism evidence="1 2">
    <name type="scientific">Sporosarcina koreensis</name>
    <dbReference type="NCBI Taxonomy" id="334735"/>
    <lineage>
        <taxon>Bacteria</taxon>
        <taxon>Bacillati</taxon>
        <taxon>Bacillota</taxon>
        <taxon>Bacilli</taxon>
        <taxon>Bacillales</taxon>
        <taxon>Caryophanaceae</taxon>
        <taxon>Sporosarcina</taxon>
    </lineage>
</organism>
<evidence type="ECO:0000313" key="1">
    <source>
        <dbReference type="EMBL" id="MFC5603378.1"/>
    </source>
</evidence>
<dbReference type="RefSeq" id="WP_381443764.1">
    <property type="nucleotide sequence ID" value="NZ_JBHSNP010000011.1"/>
</dbReference>
<gene>
    <name evidence="1" type="ORF">ACFPTP_09085</name>
</gene>
<protein>
    <submittedName>
        <fullName evidence="1">Uncharacterized protein</fullName>
    </submittedName>
</protein>
<dbReference type="Proteomes" id="UP001596071">
    <property type="component" value="Unassembled WGS sequence"/>
</dbReference>
<reference evidence="2" key="1">
    <citation type="journal article" date="2019" name="Int. J. Syst. Evol. Microbiol.">
        <title>The Global Catalogue of Microorganisms (GCM) 10K type strain sequencing project: providing services to taxonomists for standard genome sequencing and annotation.</title>
        <authorList>
            <consortium name="The Broad Institute Genomics Platform"/>
            <consortium name="The Broad Institute Genome Sequencing Center for Infectious Disease"/>
            <person name="Wu L."/>
            <person name="Ma J."/>
        </authorList>
    </citation>
    <scope>NUCLEOTIDE SEQUENCE [LARGE SCALE GENOMIC DNA]</scope>
    <source>
        <strain evidence="2">KACC 11299</strain>
    </source>
</reference>
<proteinExistence type="predicted"/>
<comment type="caution">
    <text evidence="1">The sequence shown here is derived from an EMBL/GenBank/DDBJ whole genome shotgun (WGS) entry which is preliminary data.</text>
</comment>